<organism evidence="1">
    <name type="scientific">Pithovirus LCPAC101</name>
    <dbReference type="NCBI Taxonomy" id="2506586"/>
    <lineage>
        <taxon>Viruses</taxon>
        <taxon>Pithoviruses</taxon>
    </lineage>
</organism>
<dbReference type="Gene3D" id="3.80.10.10">
    <property type="entry name" value="Ribonuclease Inhibitor"/>
    <property type="match status" value="1"/>
</dbReference>
<dbReference type="InterPro" id="IPR032675">
    <property type="entry name" value="LRR_dom_sf"/>
</dbReference>
<dbReference type="InterPro" id="IPR001611">
    <property type="entry name" value="Leu-rich_rpt"/>
</dbReference>
<dbReference type="InterPro" id="IPR006553">
    <property type="entry name" value="Leu-rich_rpt_Cys-con_subtyp"/>
</dbReference>
<accession>A0A481Z366</accession>
<dbReference type="SMART" id="SM00367">
    <property type="entry name" value="LRR_CC"/>
    <property type="match status" value="4"/>
</dbReference>
<gene>
    <name evidence="1" type="ORF">LCPAC101_02380</name>
</gene>
<reference evidence="1" key="1">
    <citation type="journal article" date="2019" name="MBio">
        <title>Virus Genomes from Deep Sea Sediments Expand the Ocean Megavirome and Support Independent Origins of Viral Gigantism.</title>
        <authorList>
            <person name="Backstrom D."/>
            <person name="Yutin N."/>
            <person name="Jorgensen S.L."/>
            <person name="Dharamshi J."/>
            <person name="Homa F."/>
            <person name="Zaremba-Niedwiedzka K."/>
            <person name="Spang A."/>
            <person name="Wolf Y.I."/>
            <person name="Koonin E.V."/>
            <person name="Ettema T.J."/>
        </authorList>
    </citation>
    <scope>NUCLEOTIDE SEQUENCE</scope>
</reference>
<dbReference type="InterPro" id="IPR050648">
    <property type="entry name" value="F-box_LRR-repeat"/>
</dbReference>
<name>A0A481Z366_9VIRU</name>
<dbReference type="EMBL" id="MK500449">
    <property type="protein sequence ID" value="QBK89955.1"/>
    <property type="molecule type" value="Genomic_DNA"/>
</dbReference>
<evidence type="ECO:0000313" key="1">
    <source>
        <dbReference type="EMBL" id="QBK89955.1"/>
    </source>
</evidence>
<dbReference type="PANTHER" id="PTHR13382">
    <property type="entry name" value="MITOCHONDRIAL ATP SYNTHASE COUPLING FACTOR B"/>
    <property type="match status" value="1"/>
</dbReference>
<dbReference type="PANTHER" id="PTHR13382:SF67">
    <property type="entry name" value="SCF E3 UBIQUITIN LIGASE COMPLEX F-BOX PROTEIN POF2"/>
    <property type="match status" value="1"/>
</dbReference>
<dbReference type="SUPFAM" id="SSF52047">
    <property type="entry name" value="RNI-like"/>
    <property type="match status" value="1"/>
</dbReference>
<proteinExistence type="predicted"/>
<protein>
    <submittedName>
        <fullName evidence="1">Leucine-rich repeat protein</fullName>
    </submittedName>
</protein>
<sequence length="281" mass="32385">MDIMNSQVGPSIVDDIFIEICKNLDYKHLLKLQLLSKNNNKIIRRTKWSHTYVKLINTNDINDKVVYLAANYNFMCYDFTRCSELIDSSVEILCNCHSLILSHCKITDKSVRMLGMAAANSTNNRISFLRYLDLSYCEYITDESVKMLGHINTLNLSNSSKITDKSIIILGKTIMEYCKKHHGVKCKLLHTLDLSYCDKITDRSIRILGMAATESHNKNKNDNHCCALRNLNLSYCQKITPISIITLVDFRTVNVYCCFNIEYWSVEMLKYNGVDVIMKKV</sequence>
<dbReference type="Pfam" id="PF13516">
    <property type="entry name" value="LRR_6"/>
    <property type="match status" value="3"/>
</dbReference>